<evidence type="ECO:0008006" key="4">
    <source>
        <dbReference type="Google" id="ProtNLM"/>
    </source>
</evidence>
<feature type="compositionally biased region" description="Basic and acidic residues" evidence="1">
    <location>
        <begin position="255"/>
        <end position="270"/>
    </location>
</feature>
<evidence type="ECO:0000313" key="2">
    <source>
        <dbReference type="EMBL" id="KAF3047659.1"/>
    </source>
</evidence>
<evidence type="ECO:0000313" key="3">
    <source>
        <dbReference type="Proteomes" id="UP000758155"/>
    </source>
</evidence>
<sequence>MSVPKKIFPTAGTTHKMRVVPTPHSLVPVVSPSQKRSEHVGRLGCGHDLDISGTCLRVTVGKDVRQQDFWVHENLFNSRSEFFRRTTKEEWVSSTPRTVSLPEDKPKAFQLYATLTYTGFVASKGLPDEWQPLVDVYILAESLQDSWAKNRIVNAMHNFIVGYVPKTLMPIEDSRIFGQHFSAVALHNLYNGTPGESQARKLVGDLFADNVTPEWLESESLLLPPRFLVDLTVRLLHKRSHVIFDNMVSRRSSHYHEKIKDHESKQKEDPLDGAPVPTSKPEVMGCLISSVKQMPCESFPLHSFLPTPKQYEMSCGIELQDTE</sequence>
<dbReference type="SUPFAM" id="SSF54695">
    <property type="entry name" value="POZ domain"/>
    <property type="match status" value="1"/>
</dbReference>
<protein>
    <recommendedName>
        <fullName evidence="4">BTB domain-containing protein</fullName>
    </recommendedName>
</protein>
<dbReference type="Gene3D" id="3.30.710.10">
    <property type="entry name" value="Potassium Channel Kv1.1, Chain A"/>
    <property type="match status" value="1"/>
</dbReference>
<dbReference type="InterPro" id="IPR011333">
    <property type="entry name" value="SKP1/BTB/POZ_sf"/>
</dbReference>
<name>A0A9P4X1Z9_9PLEO</name>
<dbReference type="EMBL" id="SWKV01000002">
    <property type="protein sequence ID" value="KAF3047659.1"/>
    <property type="molecule type" value="Genomic_DNA"/>
</dbReference>
<dbReference type="AlphaFoldDB" id="A0A9P4X1Z9"/>
<keyword evidence="3" id="KW-1185">Reference proteome</keyword>
<dbReference type="Proteomes" id="UP000758155">
    <property type="component" value="Unassembled WGS sequence"/>
</dbReference>
<organism evidence="2 3">
    <name type="scientific">Didymella heteroderae</name>
    <dbReference type="NCBI Taxonomy" id="1769908"/>
    <lineage>
        <taxon>Eukaryota</taxon>
        <taxon>Fungi</taxon>
        <taxon>Dikarya</taxon>
        <taxon>Ascomycota</taxon>
        <taxon>Pezizomycotina</taxon>
        <taxon>Dothideomycetes</taxon>
        <taxon>Pleosporomycetidae</taxon>
        <taxon>Pleosporales</taxon>
        <taxon>Pleosporineae</taxon>
        <taxon>Didymellaceae</taxon>
        <taxon>Didymella</taxon>
    </lineage>
</organism>
<dbReference type="OrthoDB" id="3776543at2759"/>
<dbReference type="PANTHER" id="PTHR47843">
    <property type="entry name" value="BTB DOMAIN-CONTAINING PROTEIN-RELATED"/>
    <property type="match status" value="1"/>
</dbReference>
<proteinExistence type="predicted"/>
<accession>A0A9P4X1Z9</accession>
<feature type="region of interest" description="Disordered" evidence="1">
    <location>
        <begin position="255"/>
        <end position="278"/>
    </location>
</feature>
<dbReference type="PANTHER" id="PTHR47843:SF2">
    <property type="entry name" value="BTB DOMAIN-CONTAINING PROTEIN"/>
    <property type="match status" value="1"/>
</dbReference>
<comment type="caution">
    <text evidence="2">The sequence shown here is derived from an EMBL/GenBank/DDBJ whole genome shotgun (WGS) entry which is preliminary data.</text>
</comment>
<evidence type="ECO:0000256" key="1">
    <source>
        <dbReference type="SAM" id="MobiDB-lite"/>
    </source>
</evidence>
<reference evidence="2" key="1">
    <citation type="submission" date="2019-04" db="EMBL/GenBank/DDBJ databases">
        <title>Sequencing of skin fungus with MAO and IRED activity.</title>
        <authorList>
            <person name="Marsaioli A.J."/>
            <person name="Bonatto J.M.C."/>
            <person name="Reis Junior O."/>
        </authorList>
    </citation>
    <scope>NUCLEOTIDE SEQUENCE</scope>
    <source>
        <strain evidence="2">28M1</strain>
    </source>
</reference>
<gene>
    <name evidence="2" type="ORF">E8E12_011233</name>
</gene>